<keyword evidence="6 10" id="KW-0472">Membrane</keyword>
<evidence type="ECO:0000256" key="4">
    <source>
        <dbReference type="ARBA" id="ARBA00022974"/>
    </source>
</evidence>
<keyword evidence="7" id="KW-0325">Glycoprotein</keyword>
<evidence type="ECO:0000256" key="11">
    <source>
        <dbReference type="SAM" id="SignalP"/>
    </source>
</evidence>
<feature type="compositionally biased region" description="Acidic residues" evidence="9">
    <location>
        <begin position="42"/>
        <end position="64"/>
    </location>
</feature>
<feature type="chain" id="PRO_5037386803" description="Syndecan/Neurexin domain-containing protein" evidence="11">
    <location>
        <begin position="17"/>
        <end position="240"/>
    </location>
</feature>
<organism evidence="13 14">
    <name type="scientific">Xenopus laevis</name>
    <name type="common">African clawed frog</name>
    <dbReference type="NCBI Taxonomy" id="8355"/>
    <lineage>
        <taxon>Eukaryota</taxon>
        <taxon>Metazoa</taxon>
        <taxon>Chordata</taxon>
        <taxon>Craniata</taxon>
        <taxon>Vertebrata</taxon>
        <taxon>Euteleostomi</taxon>
        <taxon>Amphibia</taxon>
        <taxon>Batrachia</taxon>
        <taxon>Anura</taxon>
        <taxon>Pipoidea</taxon>
        <taxon>Pipidae</taxon>
        <taxon>Xenopodinae</taxon>
        <taxon>Xenopus</taxon>
        <taxon>Xenopus</taxon>
    </lineage>
</organism>
<dbReference type="AlphaFoldDB" id="A0A974H083"/>
<evidence type="ECO:0000256" key="3">
    <source>
        <dbReference type="ARBA" id="ARBA00022692"/>
    </source>
</evidence>
<sequence length="240" mass="27083">MSPTLMFVLLLCGVAAESIRETETMDPTSMLEYESSGSFPDEVFDDDEIDEDDDYAIDEDDEDYSGSGTDKFDIDDNDEDEEEEETVSSVCFVKSSHLVQVIPMSFVYRESLPRLFPQSLFTFHSLYFLFIKQATLGNQIPELDFDQTKTGRKIETNEIDNEIWSPTKPKILEPSNEISMASTGSEGFFQRTEVIVAIVAGTLVGLVVAISFIVFLVIRRNQNGDLVKKPIYKKTSTMEV</sequence>
<evidence type="ECO:0000256" key="2">
    <source>
        <dbReference type="ARBA" id="ARBA00005343"/>
    </source>
</evidence>
<proteinExistence type="inferred from homology"/>
<evidence type="ECO:0000256" key="7">
    <source>
        <dbReference type="ARBA" id="ARBA00023180"/>
    </source>
</evidence>
<dbReference type="EMBL" id="CM004483">
    <property type="protein sequence ID" value="OCT59987.1"/>
    <property type="molecule type" value="Genomic_DNA"/>
</dbReference>
<dbReference type="Pfam" id="PF01034">
    <property type="entry name" value="Syndecan"/>
    <property type="match status" value="1"/>
</dbReference>
<feature type="region of interest" description="Disordered" evidence="9">
    <location>
        <begin position="23"/>
        <end position="85"/>
    </location>
</feature>
<reference evidence="14" key="1">
    <citation type="journal article" date="2016" name="Nature">
        <title>Genome evolution in the allotetraploid frog Xenopus laevis.</title>
        <authorList>
            <person name="Session A.M."/>
            <person name="Uno Y."/>
            <person name="Kwon T."/>
            <person name="Chapman J.A."/>
            <person name="Toyoda A."/>
            <person name="Takahashi S."/>
            <person name="Fukui A."/>
            <person name="Hikosaka A."/>
            <person name="Suzuki A."/>
            <person name="Kondo M."/>
            <person name="van Heeringen S.J."/>
            <person name="Quigley I."/>
            <person name="Heinz S."/>
            <person name="Ogino H."/>
            <person name="Ochi H."/>
            <person name="Hellsten U."/>
            <person name="Lyons J.B."/>
            <person name="Simakov O."/>
            <person name="Putnam N."/>
            <person name="Stites J."/>
            <person name="Kuroki Y."/>
            <person name="Tanaka T."/>
            <person name="Michiue T."/>
            <person name="Watanabe M."/>
            <person name="Bogdanovic O."/>
            <person name="Lister R."/>
            <person name="Georgiou G."/>
            <person name="Paranjpe S.S."/>
            <person name="van Kruijsbergen I."/>
            <person name="Shu S."/>
            <person name="Carlson J."/>
            <person name="Kinoshita T."/>
            <person name="Ohta Y."/>
            <person name="Mawaribuchi S."/>
            <person name="Jenkins J."/>
            <person name="Grimwood J."/>
            <person name="Schmutz J."/>
            <person name="Mitros T."/>
            <person name="Mozaffari S.V."/>
            <person name="Suzuki Y."/>
            <person name="Haramoto Y."/>
            <person name="Yamamoto T.S."/>
            <person name="Takagi C."/>
            <person name="Heald R."/>
            <person name="Miller K."/>
            <person name="Haudenschild C."/>
            <person name="Kitzman J."/>
            <person name="Nakayama T."/>
            <person name="Izutsu Y."/>
            <person name="Robert J."/>
            <person name="Fortriede J."/>
            <person name="Burns K."/>
            <person name="Lotay V."/>
            <person name="Karimi K."/>
            <person name="Yasuoka Y."/>
            <person name="Dichmann D.S."/>
            <person name="Flajnik M.F."/>
            <person name="Houston D.W."/>
            <person name="Shendure J."/>
            <person name="DuPasquier L."/>
            <person name="Vize P.D."/>
            <person name="Zorn A.M."/>
            <person name="Ito M."/>
            <person name="Marcotte E.M."/>
            <person name="Wallingford J.B."/>
            <person name="Ito Y."/>
            <person name="Asashima M."/>
            <person name="Ueno N."/>
            <person name="Matsuda Y."/>
            <person name="Veenstra G.J."/>
            <person name="Fujiyama A."/>
            <person name="Harland R.M."/>
            <person name="Taira M."/>
            <person name="Rokhsar D.S."/>
        </authorList>
    </citation>
    <scope>NUCLEOTIDE SEQUENCE [LARGE SCALE GENOMIC DNA]</scope>
    <source>
        <strain evidence="14">J</strain>
    </source>
</reference>
<evidence type="ECO:0000256" key="9">
    <source>
        <dbReference type="SAM" id="MobiDB-lite"/>
    </source>
</evidence>
<feature type="domain" description="Syndecan/Neurexin" evidence="12">
    <location>
        <begin position="188"/>
        <end position="219"/>
    </location>
</feature>
<evidence type="ECO:0000256" key="6">
    <source>
        <dbReference type="ARBA" id="ARBA00023136"/>
    </source>
</evidence>
<evidence type="ECO:0000256" key="8">
    <source>
        <dbReference type="ARBA" id="ARBA00023207"/>
    </source>
</evidence>
<dbReference type="GO" id="GO:0016477">
    <property type="term" value="P:cell migration"/>
    <property type="evidence" value="ECO:0007669"/>
    <property type="project" value="TreeGrafter"/>
</dbReference>
<keyword evidence="3 10" id="KW-0812">Transmembrane</keyword>
<keyword evidence="5 10" id="KW-1133">Transmembrane helix</keyword>
<feature type="compositionally biased region" description="Acidic residues" evidence="9">
    <location>
        <begin position="73"/>
        <end position="85"/>
    </location>
</feature>
<comment type="subcellular location">
    <subcellularLocation>
        <location evidence="1">Membrane</location>
        <topology evidence="1">Single-pass type I membrane protein</topology>
    </subcellularLocation>
</comment>
<evidence type="ECO:0000313" key="13">
    <source>
        <dbReference type="EMBL" id="OCT59987.1"/>
    </source>
</evidence>
<keyword evidence="4" id="KW-0654">Proteoglycan</keyword>
<dbReference type="InterPro" id="IPR027789">
    <property type="entry name" value="Syndecan/Neurexin_dom"/>
</dbReference>
<gene>
    <name evidence="13" type="ORF">XELAEV_18046006mg</name>
</gene>
<evidence type="ECO:0000313" key="14">
    <source>
        <dbReference type="Proteomes" id="UP000694892"/>
    </source>
</evidence>
<dbReference type="PANTHER" id="PTHR10915">
    <property type="entry name" value="SYNDECAN"/>
    <property type="match status" value="1"/>
</dbReference>
<feature type="signal peptide" evidence="11">
    <location>
        <begin position="1"/>
        <end position="16"/>
    </location>
</feature>
<protein>
    <recommendedName>
        <fullName evidence="12">Syndecan/Neurexin domain-containing protein</fullName>
    </recommendedName>
</protein>
<dbReference type="GO" id="GO:0009986">
    <property type="term" value="C:cell surface"/>
    <property type="evidence" value="ECO:0007669"/>
    <property type="project" value="TreeGrafter"/>
</dbReference>
<keyword evidence="8" id="KW-0357">Heparan sulfate</keyword>
<evidence type="ECO:0000256" key="1">
    <source>
        <dbReference type="ARBA" id="ARBA00004479"/>
    </source>
</evidence>
<comment type="similarity">
    <text evidence="2">Belongs to the syndecan proteoglycan family.</text>
</comment>
<evidence type="ECO:0000259" key="12">
    <source>
        <dbReference type="Pfam" id="PF01034"/>
    </source>
</evidence>
<dbReference type="InterPro" id="IPR001050">
    <property type="entry name" value="Syndecan"/>
</dbReference>
<dbReference type="PANTHER" id="PTHR10915:SF3">
    <property type="entry name" value="SYNDECAN-4"/>
    <property type="match status" value="1"/>
</dbReference>
<keyword evidence="11" id="KW-0732">Signal</keyword>
<evidence type="ECO:0000256" key="5">
    <source>
        <dbReference type="ARBA" id="ARBA00022989"/>
    </source>
</evidence>
<dbReference type="GO" id="GO:0016020">
    <property type="term" value="C:membrane"/>
    <property type="evidence" value="ECO:0007669"/>
    <property type="project" value="UniProtKB-SubCell"/>
</dbReference>
<feature type="transmembrane region" description="Helical" evidence="10">
    <location>
        <begin position="194"/>
        <end position="218"/>
    </location>
</feature>
<name>A0A974H083_XENLA</name>
<evidence type="ECO:0000256" key="10">
    <source>
        <dbReference type="SAM" id="Phobius"/>
    </source>
</evidence>
<accession>A0A974H083</accession>
<dbReference type="Proteomes" id="UP000694892">
    <property type="component" value="Chromosome 9_10S"/>
</dbReference>